<dbReference type="Gene3D" id="3.90.25.10">
    <property type="entry name" value="UDP-galactose 4-epimerase, domain 1"/>
    <property type="match status" value="1"/>
</dbReference>
<dbReference type="PANTHER" id="PTHR43725:SF53">
    <property type="entry name" value="UDP-ARABINOSE 4-EPIMERASE 1"/>
    <property type="match status" value="1"/>
</dbReference>
<name>A0A381R2D2_9ZZZZ</name>
<dbReference type="AlphaFoldDB" id="A0A381R2D2"/>
<dbReference type="SUPFAM" id="SSF51735">
    <property type="entry name" value="NAD(P)-binding Rossmann-fold domains"/>
    <property type="match status" value="1"/>
</dbReference>
<proteinExistence type="inferred from homology"/>
<dbReference type="InterPro" id="IPR001509">
    <property type="entry name" value="Epimerase_deHydtase"/>
</dbReference>
<dbReference type="GO" id="GO:0033499">
    <property type="term" value="P:galactose catabolic process via UDP-galactose, Leloir pathway"/>
    <property type="evidence" value="ECO:0007669"/>
    <property type="project" value="TreeGrafter"/>
</dbReference>
<keyword evidence="5" id="KW-0119">Carbohydrate metabolism</keyword>
<dbReference type="CDD" id="cd05247">
    <property type="entry name" value="UDP_G4E_1_SDR_e"/>
    <property type="match status" value="1"/>
</dbReference>
<comment type="similarity">
    <text evidence="2">Belongs to the NAD(P)-dependent epimerase/dehydratase family.</text>
</comment>
<evidence type="ECO:0000256" key="1">
    <source>
        <dbReference type="ARBA" id="ARBA00001911"/>
    </source>
</evidence>
<sequence>MSSEEQKVLVVGGAGYIGSHVVKALRDAGKSPVVFDNLSSGLRENLLPEIPFILGDTLFPEQLKPAMSGVDSIIHMAALKAAGESMTEPEKYAKNNISGTVNLLNAATAAKVKYFVFSSSAAVYGEPQYLPLDEAHPAEPLNFYGYTKLIIENLLRWYSQLRGMRFSSLRYFNAAGYDVDGELNGLEHEPNNLLPIVLETIMGRREKVEVFGTDYDTRDGSCIRDYVHVSDLADAHLRALDYLKRENQDLVVNLGTSKGLSVLEIMQIAREVSGTEFKYTLGPRRAGDPAVVLAKADLAAELLGWRAKYSDAQTLLETSLRAYRQSS</sequence>
<keyword evidence="4" id="KW-0413">Isomerase</keyword>
<comment type="cofactor">
    <cofactor evidence="1">
        <name>NAD(+)</name>
        <dbReference type="ChEBI" id="CHEBI:57540"/>
    </cofactor>
</comment>
<evidence type="ECO:0000256" key="4">
    <source>
        <dbReference type="ARBA" id="ARBA00023235"/>
    </source>
</evidence>
<dbReference type="PANTHER" id="PTHR43725">
    <property type="entry name" value="UDP-GLUCOSE 4-EPIMERASE"/>
    <property type="match status" value="1"/>
</dbReference>
<keyword evidence="3" id="KW-0520">NAD</keyword>
<dbReference type="NCBIfam" id="TIGR01179">
    <property type="entry name" value="galE"/>
    <property type="match status" value="1"/>
</dbReference>
<evidence type="ECO:0000313" key="7">
    <source>
        <dbReference type="EMBL" id="SUZ83753.1"/>
    </source>
</evidence>
<dbReference type="Pfam" id="PF01370">
    <property type="entry name" value="Epimerase"/>
    <property type="match status" value="1"/>
</dbReference>
<feature type="domain" description="NAD-dependent epimerase/dehydratase" evidence="6">
    <location>
        <begin position="8"/>
        <end position="255"/>
    </location>
</feature>
<dbReference type="EMBL" id="UINC01001565">
    <property type="protein sequence ID" value="SUZ83753.1"/>
    <property type="molecule type" value="Genomic_DNA"/>
</dbReference>
<protein>
    <recommendedName>
        <fullName evidence="6">NAD-dependent epimerase/dehydratase domain-containing protein</fullName>
    </recommendedName>
</protein>
<evidence type="ECO:0000256" key="5">
    <source>
        <dbReference type="ARBA" id="ARBA00023277"/>
    </source>
</evidence>
<dbReference type="GO" id="GO:0003978">
    <property type="term" value="F:UDP-glucose 4-epimerase activity"/>
    <property type="evidence" value="ECO:0007669"/>
    <property type="project" value="InterPro"/>
</dbReference>
<reference evidence="7" key="1">
    <citation type="submission" date="2018-05" db="EMBL/GenBank/DDBJ databases">
        <authorList>
            <person name="Lanie J.A."/>
            <person name="Ng W.-L."/>
            <person name="Kazmierczak K.M."/>
            <person name="Andrzejewski T.M."/>
            <person name="Davidsen T.M."/>
            <person name="Wayne K.J."/>
            <person name="Tettelin H."/>
            <person name="Glass J.I."/>
            <person name="Rusch D."/>
            <person name="Podicherti R."/>
            <person name="Tsui H.-C.T."/>
            <person name="Winkler M.E."/>
        </authorList>
    </citation>
    <scope>NUCLEOTIDE SEQUENCE</scope>
</reference>
<dbReference type="InterPro" id="IPR005886">
    <property type="entry name" value="UDP_G4E"/>
</dbReference>
<evidence type="ECO:0000256" key="3">
    <source>
        <dbReference type="ARBA" id="ARBA00023027"/>
    </source>
</evidence>
<organism evidence="7">
    <name type="scientific">marine metagenome</name>
    <dbReference type="NCBI Taxonomy" id="408172"/>
    <lineage>
        <taxon>unclassified sequences</taxon>
        <taxon>metagenomes</taxon>
        <taxon>ecological metagenomes</taxon>
    </lineage>
</organism>
<evidence type="ECO:0000256" key="2">
    <source>
        <dbReference type="ARBA" id="ARBA00007637"/>
    </source>
</evidence>
<gene>
    <name evidence="7" type="ORF">METZ01_LOCUS36607</name>
</gene>
<accession>A0A381R2D2</accession>
<evidence type="ECO:0000259" key="6">
    <source>
        <dbReference type="Pfam" id="PF01370"/>
    </source>
</evidence>
<dbReference type="Gene3D" id="3.40.50.720">
    <property type="entry name" value="NAD(P)-binding Rossmann-like Domain"/>
    <property type="match status" value="1"/>
</dbReference>
<dbReference type="InterPro" id="IPR036291">
    <property type="entry name" value="NAD(P)-bd_dom_sf"/>
</dbReference>